<name>A0ABQ3US89_9CHLR</name>
<keyword evidence="3" id="KW-0804">Transcription</keyword>
<dbReference type="PANTHER" id="PTHR43280">
    <property type="entry name" value="ARAC-FAMILY TRANSCRIPTIONAL REGULATOR"/>
    <property type="match status" value="1"/>
</dbReference>
<evidence type="ECO:0000313" key="6">
    <source>
        <dbReference type="Proteomes" id="UP000654345"/>
    </source>
</evidence>
<comment type="caution">
    <text evidence="5">The sequence shown here is derived from an EMBL/GenBank/DDBJ whole genome shotgun (WGS) entry which is preliminary data.</text>
</comment>
<dbReference type="InterPro" id="IPR009057">
    <property type="entry name" value="Homeodomain-like_sf"/>
</dbReference>
<evidence type="ECO:0000256" key="2">
    <source>
        <dbReference type="ARBA" id="ARBA00023125"/>
    </source>
</evidence>
<keyword evidence="2" id="KW-0238">DNA-binding</keyword>
<dbReference type="PANTHER" id="PTHR43280:SF28">
    <property type="entry name" value="HTH-TYPE TRANSCRIPTIONAL ACTIVATOR RHAS"/>
    <property type="match status" value="1"/>
</dbReference>
<sequence length="266" mass="30520">MEHPLLWPTDANVGTIHYPPGSHFGPRYQPCLQLVFLHTGCMTVWIDNVAHQAEANTVFLLFPGHQERFAFAESEETHHSWLHLDVPELSPELHTRLLALPRPLPLTPLMQQLIHTALTLQPARLSTTSELLQSMGTQMLWLYIGEGELHVQHNLAPTHATIEQARLYIYEHLHEPLTLEQVAQAVSISPSYLIRLFQAQLQTTPMAYLWQLRVTHGISLLQQTGLSVQTIADQCGFQTRHHFSRRVRQELGYGPQEVRHRSWLRS</sequence>
<dbReference type="Pfam" id="PF12833">
    <property type="entry name" value="HTH_18"/>
    <property type="match status" value="1"/>
</dbReference>
<evidence type="ECO:0000256" key="1">
    <source>
        <dbReference type="ARBA" id="ARBA00023015"/>
    </source>
</evidence>
<dbReference type="InterPro" id="IPR018060">
    <property type="entry name" value="HTH_AraC"/>
</dbReference>
<feature type="domain" description="HTH araC/xylS-type" evidence="4">
    <location>
        <begin position="163"/>
        <end position="261"/>
    </location>
</feature>
<dbReference type="PROSITE" id="PS01124">
    <property type="entry name" value="HTH_ARAC_FAMILY_2"/>
    <property type="match status" value="1"/>
</dbReference>
<dbReference type="EMBL" id="BNJG01000001">
    <property type="protein sequence ID" value="GHO55546.1"/>
    <property type="molecule type" value="Genomic_DNA"/>
</dbReference>
<evidence type="ECO:0000259" key="4">
    <source>
        <dbReference type="PROSITE" id="PS01124"/>
    </source>
</evidence>
<organism evidence="5 6">
    <name type="scientific">Ktedonobacter robiniae</name>
    <dbReference type="NCBI Taxonomy" id="2778365"/>
    <lineage>
        <taxon>Bacteria</taxon>
        <taxon>Bacillati</taxon>
        <taxon>Chloroflexota</taxon>
        <taxon>Ktedonobacteria</taxon>
        <taxon>Ktedonobacterales</taxon>
        <taxon>Ktedonobacteraceae</taxon>
        <taxon>Ktedonobacter</taxon>
    </lineage>
</organism>
<proteinExistence type="predicted"/>
<dbReference type="Pfam" id="PF02311">
    <property type="entry name" value="AraC_binding"/>
    <property type="match status" value="1"/>
</dbReference>
<evidence type="ECO:0000313" key="5">
    <source>
        <dbReference type="EMBL" id="GHO55546.1"/>
    </source>
</evidence>
<gene>
    <name evidence="5" type="ORF">KSB_40210</name>
</gene>
<accession>A0ABQ3US89</accession>
<keyword evidence="6" id="KW-1185">Reference proteome</keyword>
<dbReference type="SUPFAM" id="SSF46689">
    <property type="entry name" value="Homeodomain-like"/>
    <property type="match status" value="2"/>
</dbReference>
<evidence type="ECO:0000256" key="3">
    <source>
        <dbReference type="ARBA" id="ARBA00023163"/>
    </source>
</evidence>
<dbReference type="Gene3D" id="1.10.10.60">
    <property type="entry name" value="Homeodomain-like"/>
    <property type="match status" value="2"/>
</dbReference>
<dbReference type="SUPFAM" id="SSF51215">
    <property type="entry name" value="Regulatory protein AraC"/>
    <property type="match status" value="1"/>
</dbReference>
<protein>
    <recommendedName>
        <fullName evidence="4">HTH araC/xylS-type domain-containing protein</fullName>
    </recommendedName>
</protein>
<dbReference type="InterPro" id="IPR037923">
    <property type="entry name" value="HTH-like"/>
</dbReference>
<dbReference type="Proteomes" id="UP000654345">
    <property type="component" value="Unassembled WGS sequence"/>
</dbReference>
<dbReference type="InterPro" id="IPR003313">
    <property type="entry name" value="AraC-bd"/>
</dbReference>
<dbReference type="SMART" id="SM00342">
    <property type="entry name" value="HTH_ARAC"/>
    <property type="match status" value="1"/>
</dbReference>
<reference evidence="5 6" key="1">
    <citation type="journal article" date="2021" name="Int. J. Syst. Evol. Microbiol.">
        <title>Reticulibacter mediterranei gen. nov., sp. nov., within the new family Reticulibacteraceae fam. nov., and Ktedonospora formicarum gen. nov., sp. nov., Ktedonobacter robiniae sp. nov., Dictyobacter formicarum sp. nov. and Dictyobacter arantiisoli sp. nov., belonging to the class Ktedonobacteria.</title>
        <authorList>
            <person name="Yabe S."/>
            <person name="Zheng Y."/>
            <person name="Wang C.M."/>
            <person name="Sakai Y."/>
            <person name="Abe K."/>
            <person name="Yokota A."/>
            <person name="Donadio S."/>
            <person name="Cavaletti L."/>
            <person name="Monciardini P."/>
        </authorList>
    </citation>
    <scope>NUCLEOTIDE SEQUENCE [LARGE SCALE GENOMIC DNA]</scope>
    <source>
        <strain evidence="5 6">SOSP1-30</strain>
    </source>
</reference>
<keyword evidence="1" id="KW-0805">Transcription regulation</keyword>